<evidence type="ECO:0000313" key="15">
    <source>
        <dbReference type="Proteomes" id="UP001310248"/>
    </source>
</evidence>
<evidence type="ECO:0000256" key="10">
    <source>
        <dbReference type="ARBA" id="ARBA00023315"/>
    </source>
</evidence>
<keyword evidence="6 11" id="KW-0808">Transferase</keyword>
<dbReference type="PIRSF" id="PIRSF000447">
    <property type="entry name" value="KAS_II"/>
    <property type="match status" value="1"/>
</dbReference>
<dbReference type="SMART" id="SM00825">
    <property type="entry name" value="PKS_KS"/>
    <property type="match status" value="1"/>
</dbReference>
<dbReference type="RefSeq" id="WP_329774528.1">
    <property type="nucleotide sequence ID" value="NZ_JAYDYW010000004.1"/>
</dbReference>
<dbReference type="InterPro" id="IPR018201">
    <property type="entry name" value="Ketoacyl_synth_AS"/>
</dbReference>
<evidence type="ECO:0000256" key="5">
    <source>
        <dbReference type="ARBA" id="ARBA00022516"/>
    </source>
</evidence>
<evidence type="ECO:0000259" key="13">
    <source>
        <dbReference type="PROSITE" id="PS52004"/>
    </source>
</evidence>
<keyword evidence="5 11" id="KW-0444">Lipid biosynthesis</keyword>
<dbReference type="PROSITE" id="PS00606">
    <property type="entry name" value="KS3_1"/>
    <property type="match status" value="1"/>
</dbReference>
<comment type="similarity">
    <text evidence="2 11 12">Belongs to the thiolase-like superfamily. Beta-ketoacyl-ACP synthases family.</text>
</comment>
<organism evidence="14 15">
    <name type="scientific">Agarivorans aestuarii</name>
    <dbReference type="NCBI Taxonomy" id="1563703"/>
    <lineage>
        <taxon>Bacteria</taxon>
        <taxon>Pseudomonadati</taxon>
        <taxon>Pseudomonadota</taxon>
        <taxon>Gammaproteobacteria</taxon>
        <taxon>Alteromonadales</taxon>
        <taxon>Alteromonadaceae</taxon>
        <taxon>Agarivorans</taxon>
    </lineage>
</organism>
<dbReference type="InterPro" id="IPR020841">
    <property type="entry name" value="PKS_Beta-ketoAc_synthase_dom"/>
</dbReference>
<protein>
    <recommendedName>
        <fullName evidence="4 11">3-oxoacyl-[acyl-carrier-protein] synthase 2</fullName>
        <ecNumber evidence="3 11">2.3.1.179</ecNumber>
    </recommendedName>
</protein>
<evidence type="ECO:0000256" key="1">
    <source>
        <dbReference type="ARBA" id="ARBA00005194"/>
    </source>
</evidence>
<dbReference type="SUPFAM" id="SSF53901">
    <property type="entry name" value="Thiolase-like"/>
    <property type="match status" value="2"/>
</dbReference>
<keyword evidence="10 11" id="KW-0012">Acyltransferase</keyword>
<gene>
    <name evidence="14" type="primary">fabF</name>
    <name evidence="14" type="ORF">SNR37_002593</name>
</gene>
<dbReference type="EC" id="2.3.1.179" evidence="3 11"/>
<dbReference type="InterPro" id="IPR014031">
    <property type="entry name" value="Ketoacyl_synth_C"/>
</dbReference>
<sequence length="414" mass="42891">MTKRRVVVTGIGALSPVGNTAELTWQALKAGQSGIGPIEHFDTESFPTRFAGLVKDFNVEEFMSKKDARKMDAFIQYGIGAGLMAFDDAGIEVTEENADSIGVSIGSGIGGLGLIEQNHENYLKNGPRKISPFFVPSTIINMVAGHLSIMKGLKGPNIAVTTACTTGAHAIGLAARMIAYGDASVMLAGGAEKASTHLGMGGFGAAKALSTRNDDPTKASRPWDQDRDGFVLGDGAGVVVLEEYEAAKARGAKIYAELVGFGMSGDAYHMTSPPADGDGAARSMAAAIKDAGIDASEIDYINAHGTSTPAGDVAETQAVKSVFGEHAKEVLVSSTKSMTGHLLGAAGAVEAIVSILAIRDQIAPPTINLENPSEGCDLDYVVGKAREAKIEYALSNSFGFGGTNGSLVFKKIDA</sequence>
<evidence type="ECO:0000256" key="6">
    <source>
        <dbReference type="ARBA" id="ARBA00022679"/>
    </source>
</evidence>
<accession>A0ABU7G1X6</accession>
<dbReference type="Gene3D" id="3.40.47.10">
    <property type="match status" value="1"/>
</dbReference>
<evidence type="ECO:0000313" key="14">
    <source>
        <dbReference type="EMBL" id="MEE1673179.1"/>
    </source>
</evidence>
<reference evidence="15" key="1">
    <citation type="submission" date="2023-07" db="EMBL/GenBank/DDBJ databases">
        <title>Draft genome sequence of Agarivorans aestuarii strain ZMCS4, a CAZymes producing bacteria isolated from the marine brown algae Clodostephus spongiosus.</title>
        <authorList>
            <person name="Lorente B."/>
            <person name="Cabral C."/>
            <person name="Frias J."/>
            <person name="Faria J."/>
            <person name="Toubarro D."/>
        </authorList>
    </citation>
    <scope>NUCLEOTIDE SEQUENCE [LARGE SCALE GENOMIC DNA]</scope>
    <source>
        <strain evidence="15">ZMCS4</strain>
    </source>
</reference>
<dbReference type="Proteomes" id="UP001310248">
    <property type="component" value="Unassembled WGS sequence"/>
</dbReference>
<dbReference type="NCBIfam" id="NF005589">
    <property type="entry name" value="PRK07314.1"/>
    <property type="match status" value="1"/>
</dbReference>
<evidence type="ECO:0000256" key="4">
    <source>
        <dbReference type="ARBA" id="ARBA00014657"/>
    </source>
</evidence>
<evidence type="ECO:0000256" key="7">
    <source>
        <dbReference type="ARBA" id="ARBA00022832"/>
    </source>
</evidence>
<keyword evidence="15" id="KW-1185">Reference proteome</keyword>
<proteinExistence type="inferred from homology"/>
<dbReference type="NCBIfam" id="TIGR03150">
    <property type="entry name" value="fabF"/>
    <property type="match status" value="1"/>
</dbReference>
<comment type="function">
    <text evidence="11">Involved in the type II fatty acid elongation cycle. Catalyzes the elongation of a wide range of acyl-ACP by the addition of two carbons from malonyl-ACP to an acyl acceptor. Can efficiently catalyze the conversion of palmitoleoyl-ACP (cis-hexadec-9-enoyl-ACP) to cis-vaccenoyl-ACP (cis-octadec-11-enoyl-ACP), an essential step in the thermal regulation of fatty acid composition.</text>
</comment>
<comment type="catalytic activity">
    <reaction evidence="11">
        <text>a fatty acyl-[ACP] + malonyl-[ACP] + H(+) = a 3-oxoacyl-[ACP] + holo-[ACP] + CO2</text>
        <dbReference type="Rhea" id="RHEA:22836"/>
        <dbReference type="Rhea" id="RHEA-COMP:9623"/>
        <dbReference type="Rhea" id="RHEA-COMP:9685"/>
        <dbReference type="Rhea" id="RHEA-COMP:9916"/>
        <dbReference type="Rhea" id="RHEA-COMP:14125"/>
        <dbReference type="ChEBI" id="CHEBI:15378"/>
        <dbReference type="ChEBI" id="CHEBI:16526"/>
        <dbReference type="ChEBI" id="CHEBI:64479"/>
        <dbReference type="ChEBI" id="CHEBI:78449"/>
        <dbReference type="ChEBI" id="CHEBI:78776"/>
        <dbReference type="ChEBI" id="CHEBI:138651"/>
    </reaction>
</comment>
<dbReference type="GO" id="GO:0004315">
    <property type="term" value="F:3-oxoacyl-[acyl-carrier-protein] synthase activity"/>
    <property type="evidence" value="ECO:0007669"/>
    <property type="project" value="UniProtKB-EC"/>
</dbReference>
<dbReference type="InterPro" id="IPR000794">
    <property type="entry name" value="Beta-ketoacyl_synthase"/>
</dbReference>
<evidence type="ECO:0000256" key="12">
    <source>
        <dbReference type="RuleBase" id="RU003694"/>
    </source>
</evidence>
<dbReference type="PANTHER" id="PTHR11712:SF336">
    <property type="entry name" value="3-OXOACYL-[ACYL-CARRIER-PROTEIN] SYNTHASE, MITOCHONDRIAL"/>
    <property type="match status" value="1"/>
</dbReference>
<dbReference type="InterPro" id="IPR016039">
    <property type="entry name" value="Thiolase-like"/>
</dbReference>
<name>A0ABU7G1X6_9ALTE</name>
<dbReference type="InterPro" id="IPR014030">
    <property type="entry name" value="Ketoacyl_synth_N"/>
</dbReference>
<evidence type="ECO:0000256" key="2">
    <source>
        <dbReference type="ARBA" id="ARBA00008467"/>
    </source>
</evidence>
<evidence type="ECO:0000256" key="11">
    <source>
        <dbReference type="PIRNR" id="PIRNR000447"/>
    </source>
</evidence>
<dbReference type="NCBIfam" id="NF004970">
    <property type="entry name" value="PRK06333.1"/>
    <property type="match status" value="1"/>
</dbReference>
<comment type="caution">
    <text evidence="14">The sequence shown here is derived from an EMBL/GenBank/DDBJ whole genome shotgun (WGS) entry which is preliminary data.</text>
</comment>
<dbReference type="CDD" id="cd00834">
    <property type="entry name" value="KAS_I_II"/>
    <property type="match status" value="1"/>
</dbReference>
<evidence type="ECO:0000256" key="8">
    <source>
        <dbReference type="ARBA" id="ARBA00023098"/>
    </source>
</evidence>
<keyword evidence="7" id="KW-0276">Fatty acid metabolism</keyword>
<dbReference type="Pfam" id="PF00109">
    <property type="entry name" value="ketoacyl-synt"/>
    <property type="match status" value="1"/>
</dbReference>
<evidence type="ECO:0000256" key="9">
    <source>
        <dbReference type="ARBA" id="ARBA00023160"/>
    </source>
</evidence>
<evidence type="ECO:0000256" key="3">
    <source>
        <dbReference type="ARBA" id="ARBA00012356"/>
    </source>
</evidence>
<dbReference type="PROSITE" id="PS52004">
    <property type="entry name" value="KS3_2"/>
    <property type="match status" value="1"/>
</dbReference>
<feature type="domain" description="Ketosynthase family 3 (KS3)" evidence="13">
    <location>
        <begin position="3"/>
        <end position="411"/>
    </location>
</feature>
<comment type="catalytic activity">
    <reaction evidence="11">
        <text>(9Z)-hexadecenoyl-[ACP] + malonyl-[ACP] + H(+) = 3-oxo-(11Z)-octadecenoyl-[ACP] + holo-[ACP] + CO2</text>
        <dbReference type="Rhea" id="RHEA:55040"/>
        <dbReference type="Rhea" id="RHEA-COMP:9623"/>
        <dbReference type="Rhea" id="RHEA-COMP:9685"/>
        <dbReference type="Rhea" id="RHEA-COMP:10800"/>
        <dbReference type="Rhea" id="RHEA-COMP:14074"/>
        <dbReference type="ChEBI" id="CHEBI:15378"/>
        <dbReference type="ChEBI" id="CHEBI:16526"/>
        <dbReference type="ChEBI" id="CHEBI:64479"/>
        <dbReference type="ChEBI" id="CHEBI:78449"/>
        <dbReference type="ChEBI" id="CHEBI:83989"/>
        <dbReference type="ChEBI" id="CHEBI:138538"/>
        <dbReference type="EC" id="2.3.1.179"/>
    </reaction>
</comment>
<dbReference type="Pfam" id="PF02801">
    <property type="entry name" value="Ketoacyl-synt_C"/>
    <property type="match status" value="1"/>
</dbReference>
<dbReference type="PANTHER" id="PTHR11712">
    <property type="entry name" value="POLYKETIDE SYNTHASE-RELATED"/>
    <property type="match status" value="1"/>
</dbReference>
<keyword evidence="8" id="KW-0443">Lipid metabolism</keyword>
<dbReference type="EMBL" id="JAYDYW010000004">
    <property type="protein sequence ID" value="MEE1673179.1"/>
    <property type="molecule type" value="Genomic_DNA"/>
</dbReference>
<dbReference type="InterPro" id="IPR017568">
    <property type="entry name" value="3-oxoacyl-ACP_synth-2"/>
</dbReference>
<keyword evidence="9 11" id="KW-0275">Fatty acid biosynthesis</keyword>
<comment type="pathway">
    <text evidence="1 11">Lipid metabolism; fatty acid biosynthesis.</text>
</comment>